<name>A0AA38J270_9CUCU</name>
<feature type="compositionally biased region" description="Basic residues" evidence="1">
    <location>
        <begin position="59"/>
        <end position="69"/>
    </location>
</feature>
<dbReference type="Proteomes" id="UP001168821">
    <property type="component" value="Unassembled WGS sequence"/>
</dbReference>
<reference evidence="2" key="1">
    <citation type="journal article" date="2023" name="G3 (Bethesda)">
        <title>Whole genome assemblies of Zophobas morio and Tenebrio molitor.</title>
        <authorList>
            <person name="Kaur S."/>
            <person name="Stinson S.A."/>
            <person name="diCenzo G.C."/>
        </authorList>
    </citation>
    <scope>NUCLEOTIDE SEQUENCE</scope>
    <source>
        <strain evidence="2">QUZm001</strain>
    </source>
</reference>
<gene>
    <name evidence="2" type="ORF">Zmor_000184</name>
</gene>
<evidence type="ECO:0000313" key="2">
    <source>
        <dbReference type="EMBL" id="KAJ3664631.1"/>
    </source>
</evidence>
<evidence type="ECO:0000256" key="1">
    <source>
        <dbReference type="SAM" id="MobiDB-lite"/>
    </source>
</evidence>
<sequence>MQAINRFSWWWRRDDSICESPRHTKLNRRQLSIYKRVYPSTLSVRIFPNVMQFFANLRNRSKGPRRGHPKPADSIAINTNWGESTPGKAAFPRFSSAEATQTWPPAKYEVVSLLGANFAVTEFGQAARCFSVEPPLPVGSAPHLP</sequence>
<accession>A0AA38J270</accession>
<comment type="caution">
    <text evidence="2">The sequence shown here is derived from an EMBL/GenBank/DDBJ whole genome shotgun (WGS) entry which is preliminary data.</text>
</comment>
<keyword evidence="3" id="KW-1185">Reference proteome</keyword>
<protein>
    <submittedName>
        <fullName evidence="2">Uncharacterized protein</fullName>
    </submittedName>
</protein>
<organism evidence="2 3">
    <name type="scientific">Zophobas morio</name>
    <dbReference type="NCBI Taxonomy" id="2755281"/>
    <lineage>
        <taxon>Eukaryota</taxon>
        <taxon>Metazoa</taxon>
        <taxon>Ecdysozoa</taxon>
        <taxon>Arthropoda</taxon>
        <taxon>Hexapoda</taxon>
        <taxon>Insecta</taxon>
        <taxon>Pterygota</taxon>
        <taxon>Neoptera</taxon>
        <taxon>Endopterygota</taxon>
        <taxon>Coleoptera</taxon>
        <taxon>Polyphaga</taxon>
        <taxon>Cucujiformia</taxon>
        <taxon>Tenebrionidae</taxon>
        <taxon>Zophobas</taxon>
    </lineage>
</organism>
<dbReference type="EMBL" id="JALNTZ010000001">
    <property type="protein sequence ID" value="KAJ3664631.1"/>
    <property type="molecule type" value="Genomic_DNA"/>
</dbReference>
<proteinExistence type="predicted"/>
<dbReference type="AlphaFoldDB" id="A0AA38J270"/>
<evidence type="ECO:0000313" key="3">
    <source>
        <dbReference type="Proteomes" id="UP001168821"/>
    </source>
</evidence>
<feature type="region of interest" description="Disordered" evidence="1">
    <location>
        <begin position="59"/>
        <end position="81"/>
    </location>
</feature>